<protein>
    <recommendedName>
        <fullName evidence="3 10">Isopentenyl-diphosphate delta-isomerase</fullName>
        <ecNumber evidence="3 10">5.3.3.2</ecNumber>
    </recommendedName>
</protein>
<reference evidence="13 14" key="1">
    <citation type="journal article" date="2016" name="Nat. Commun.">
        <title>Thousands of microbial genomes shed light on interconnected biogeochemical processes in an aquifer system.</title>
        <authorList>
            <person name="Anantharaman K."/>
            <person name="Brown C.T."/>
            <person name="Hug L.A."/>
            <person name="Sharon I."/>
            <person name="Castelle C.J."/>
            <person name="Probst A.J."/>
            <person name="Thomas B.C."/>
            <person name="Singh A."/>
            <person name="Wilkins M.J."/>
            <person name="Karaoz U."/>
            <person name="Brodie E.L."/>
            <person name="Williams K.H."/>
            <person name="Hubbard S.S."/>
            <person name="Banfield J.F."/>
        </authorList>
    </citation>
    <scope>NUCLEOTIDE SEQUENCE [LARGE SCALE GENOMIC DNA]</scope>
</reference>
<evidence type="ECO:0000256" key="2">
    <source>
        <dbReference type="ARBA" id="ARBA00007579"/>
    </source>
</evidence>
<dbReference type="STRING" id="1798471.A3A21_03205"/>
<evidence type="ECO:0000256" key="8">
    <source>
        <dbReference type="ARBA" id="ARBA00023229"/>
    </source>
</evidence>
<dbReference type="GO" id="GO:0046872">
    <property type="term" value="F:metal ion binding"/>
    <property type="evidence" value="ECO:0007669"/>
    <property type="project" value="UniProtKB-KW"/>
</dbReference>
<dbReference type="PANTHER" id="PTHR10885">
    <property type="entry name" value="ISOPENTENYL-DIPHOSPHATE DELTA-ISOMERASE"/>
    <property type="match status" value="1"/>
</dbReference>
<evidence type="ECO:0000256" key="6">
    <source>
        <dbReference type="ARBA" id="ARBA00022842"/>
    </source>
</evidence>
<keyword evidence="4" id="KW-0963">Cytoplasm</keyword>
<keyword evidence="9 13" id="KW-0413">Isomerase</keyword>
<dbReference type="InterPro" id="IPR011876">
    <property type="entry name" value="IsopentenylPP_isomerase_typ1"/>
</dbReference>
<dbReference type="Pfam" id="PF00293">
    <property type="entry name" value="NUDIX"/>
    <property type="match status" value="1"/>
</dbReference>
<comment type="caution">
    <text evidence="13">The sequence shown here is derived from an EMBL/GenBank/DDBJ whole genome shotgun (WGS) entry which is preliminary data.</text>
</comment>
<dbReference type="InterPro" id="IPR000086">
    <property type="entry name" value="NUDIX_hydrolase_dom"/>
</dbReference>
<dbReference type="GO" id="GO:0004452">
    <property type="term" value="F:isopentenyl-diphosphate delta-isomerase activity"/>
    <property type="evidence" value="ECO:0007669"/>
    <property type="project" value="UniProtKB-UniRule"/>
</dbReference>
<dbReference type="NCBIfam" id="NF002995">
    <property type="entry name" value="PRK03759.1"/>
    <property type="match status" value="1"/>
</dbReference>
<dbReference type="GO" id="GO:0008299">
    <property type="term" value="P:isoprenoid biosynthetic process"/>
    <property type="evidence" value="ECO:0007669"/>
    <property type="project" value="UniProtKB-UniRule"/>
</dbReference>
<feature type="active site" evidence="11">
    <location>
        <position position="66"/>
    </location>
</feature>
<organism evidence="13 14">
    <name type="scientific">Candidatus Jorgensenbacteria bacterium RIFCSPLOWO2_01_FULL_45_25b</name>
    <dbReference type="NCBI Taxonomy" id="1798471"/>
    <lineage>
        <taxon>Bacteria</taxon>
        <taxon>Candidatus Joergenseniibacteriota</taxon>
    </lineage>
</organism>
<comment type="pathway">
    <text evidence="1">Isoprenoid biosynthesis; dimethylallyl diphosphate biosynthesis; dimethylallyl diphosphate from isopentenyl diphosphate: step 1/1.</text>
</comment>
<evidence type="ECO:0000259" key="12">
    <source>
        <dbReference type="PROSITE" id="PS51462"/>
    </source>
</evidence>
<dbReference type="NCBIfam" id="TIGR02150">
    <property type="entry name" value="IPP_isom_1"/>
    <property type="match status" value="1"/>
</dbReference>
<evidence type="ECO:0000256" key="3">
    <source>
        <dbReference type="ARBA" id="ARBA00012057"/>
    </source>
</evidence>
<dbReference type="AlphaFoldDB" id="A0A1F6BU86"/>
<evidence type="ECO:0000256" key="10">
    <source>
        <dbReference type="NCBIfam" id="TIGR02150"/>
    </source>
</evidence>
<dbReference type="EMBL" id="MFKK01000027">
    <property type="protein sequence ID" value="OGG40398.1"/>
    <property type="molecule type" value="Genomic_DNA"/>
</dbReference>
<keyword evidence="7" id="KW-0464">Manganese</keyword>
<feature type="active site" evidence="11">
    <location>
        <position position="113"/>
    </location>
</feature>
<sequence>MTEHVVLVTEKDEVLGVLPKFEAHGIITPLHRAFSLFIFNSNGELLLQQRALSKKTWPGVWSNSCCGHPQLGESTIDAVRRRTKEELSVTLDKIECVAPYRYQYARDNVMENEICPIHVAYSDTQPTPNPTEVAAVRYVPWAEFLAEIKTNPGRYSEWCEEESLILEKILGSNF</sequence>
<dbReference type="GO" id="GO:0050992">
    <property type="term" value="P:dimethylallyl diphosphate biosynthetic process"/>
    <property type="evidence" value="ECO:0007669"/>
    <property type="project" value="UniProtKB-UniPathway"/>
</dbReference>
<dbReference type="HAMAP" id="MF_00202">
    <property type="entry name" value="Idi"/>
    <property type="match status" value="1"/>
</dbReference>
<dbReference type="PROSITE" id="PS51462">
    <property type="entry name" value="NUDIX"/>
    <property type="match status" value="1"/>
</dbReference>
<dbReference type="UniPathway" id="UPA00059">
    <property type="reaction ID" value="UER00104"/>
</dbReference>
<dbReference type="Gene3D" id="3.90.79.10">
    <property type="entry name" value="Nucleoside Triphosphate Pyrophosphohydrolase"/>
    <property type="match status" value="1"/>
</dbReference>
<comment type="similarity">
    <text evidence="2">Belongs to the IPP isomerase type 1 family.</text>
</comment>
<dbReference type="SUPFAM" id="SSF55811">
    <property type="entry name" value="Nudix"/>
    <property type="match status" value="1"/>
</dbReference>
<dbReference type="EC" id="5.3.3.2" evidence="3 10"/>
<dbReference type="Proteomes" id="UP000176996">
    <property type="component" value="Unassembled WGS sequence"/>
</dbReference>
<keyword evidence="5" id="KW-0479">Metal-binding</keyword>
<evidence type="ECO:0000256" key="11">
    <source>
        <dbReference type="PIRSR" id="PIRSR018427-1"/>
    </source>
</evidence>
<dbReference type="InterPro" id="IPR056375">
    <property type="entry name" value="Idi_bact"/>
</dbReference>
<gene>
    <name evidence="13" type="ORF">A3A21_03205</name>
</gene>
<accession>A0A1F6BU86</accession>
<dbReference type="PANTHER" id="PTHR10885:SF0">
    <property type="entry name" value="ISOPENTENYL-DIPHOSPHATE DELTA-ISOMERASE"/>
    <property type="match status" value="1"/>
</dbReference>
<dbReference type="CDD" id="cd02885">
    <property type="entry name" value="NUDIX_IPP_Isomerase"/>
    <property type="match status" value="1"/>
</dbReference>
<dbReference type="InterPro" id="IPR015797">
    <property type="entry name" value="NUDIX_hydrolase-like_dom_sf"/>
</dbReference>
<keyword evidence="6" id="KW-0460">Magnesium</keyword>
<proteinExistence type="inferred from homology"/>
<evidence type="ECO:0000256" key="9">
    <source>
        <dbReference type="ARBA" id="ARBA00023235"/>
    </source>
</evidence>
<evidence type="ECO:0000313" key="13">
    <source>
        <dbReference type="EMBL" id="OGG40398.1"/>
    </source>
</evidence>
<evidence type="ECO:0000256" key="5">
    <source>
        <dbReference type="ARBA" id="ARBA00022723"/>
    </source>
</evidence>
<evidence type="ECO:0000313" key="14">
    <source>
        <dbReference type="Proteomes" id="UP000176996"/>
    </source>
</evidence>
<dbReference type="PIRSF" id="PIRSF018427">
    <property type="entry name" value="Isopntndiph_ism"/>
    <property type="match status" value="1"/>
</dbReference>
<feature type="domain" description="Nudix hydrolase" evidence="12">
    <location>
        <begin position="29"/>
        <end position="161"/>
    </location>
</feature>
<evidence type="ECO:0000256" key="7">
    <source>
        <dbReference type="ARBA" id="ARBA00023211"/>
    </source>
</evidence>
<evidence type="ECO:0000256" key="4">
    <source>
        <dbReference type="ARBA" id="ARBA00022490"/>
    </source>
</evidence>
<evidence type="ECO:0000256" key="1">
    <source>
        <dbReference type="ARBA" id="ARBA00004826"/>
    </source>
</evidence>
<keyword evidence="8" id="KW-0414">Isoprene biosynthesis</keyword>
<name>A0A1F6BU86_9BACT</name>